<organism evidence="1">
    <name type="scientific">Guadeloupe mosquito mononega-like virus</name>
    <dbReference type="NCBI Taxonomy" id="2607732"/>
    <lineage>
        <taxon>Viruses</taxon>
        <taxon>Riboviria</taxon>
        <taxon>Orthornavirae</taxon>
        <taxon>Negarnaviricota</taxon>
        <taxon>Haploviricotina</taxon>
        <taxon>Monjiviricetes</taxon>
        <taxon>Mononegavirales</taxon>
    </lineage>
</organism>
<evidence type="ECO:0000313" key="1">
    <source>
        <dbReference type="EMBL" id="QEM39170.1"/>
    </source>
</evidence>
<sequence>MDTYYPRAGLTLEKPVSNSQSCLIVKFCVLGVGLSLLWRSLFPDPLVPGVAYAIIVAPNLLSKALEG</sequence>
<reference evidence="1" key="1">
    <citation type="journal article" date="2019" name="Microbiome">
        <title>Stable distinct core eukaryotic viromes in different mosquito species from Guadeloupe, using single mosquito viral metagenomics.</title>
        <authorList>
            <person name="Shi C."/>
            <person name="Beller L."/>
            <person name="Deboutte W."/>
            <person name="Yinda K.C."/>
            <person name="Delang L."/>
            <person name="Vega-Rua A."/>
            <person name="Failloux A.B."/>
            <person name="Matthijnssens J."/>
        </authorList>
    </citation>
    <scope>NUCLEOTIDE SEQUENCE</scope>
    <source>
        <strain evidence="1">Ab-AAF-1-3/1</strain>
    </source>
</reference>
<gene>
    <name evidence="1" type="primary">orf5</name>
</gene>
<protein>
    <submittedName>
        <fullName evidence="1">Uncharacterized protein</fullName>
    </submittedName>
</protein>
<dbReference type="EMBL" id="MN053735">
    <property type="protein sequence ID" value="QEM39170.1"/>
    <property type="molecule type" value="Viral_cRNA"/>
</dbReference>
<name>A0A5C1K3U3_9MONO</name>
<accession>A0A5C1K3U3</accession>
<proteinExistence type="predicted"/>